<feature type="region of interest" description="Disordered" evidence="6">
    <location>
        <begin position="188"/>
        <end position="224"/>
    </location>
</feature>
<feature type="compositionally biased region" description="Basic and acidic residues" evidence="6">
    <location>
        <begin position="50"/>
        <end position="83"/>
    </location>
</feature>
<dbReference type="PANTHER" id="PTHR31541:SF25">
    <property type="entry name" value="GAMMA-GLIADIN B"/>
    <property type="match status" value="1"/>
</dbReference>
<keyword evidence="8" id="KW-1185">Reference proteome</keyword>
<dbReference type="GO" id="GO:0005634">
    <property type="term" value="C:nucleus"/>
    <property type="evidence" value="ECO:0007669"/>
    <property type="project" value="UniProtKB-SubCell"/>
</dbReference>
<name>A0AA88X6A1_9ASTE</name>
<feature type="compositionally biased region" description="Gly residues" evidence="6">
    <location>
        <begin position="364"/>
        <end position="373"/>
    </location>
</feature>
<comment type="subcellular location">
    <subcellularLocation>
        <location evidence="1">Nucleus</location>
    </subcellularLocation>
</comment>
<evidence type="ECO:0000256" key="1">
    <source>
        <dbReference type="ARBA" id="ARBA00004123"/>
    </source>
</evidence>
<evidence type="ECO:0000256" key="3">
    <source>
        <dbReference type="ARBA" id="ARBA00023125"/>
    </source>
</evidence>
<protein>
    <recommendedName>
        <fullName evidence="9">B3 domain-containing protein</fullName>
    </recommendedName>
</protein>
<keyword evidence="5" id="KW-0539">Nucleus</keyword>
<feature type="compositionally biased region" description="Low complexity" evidence="6">
    <location>
        <begin position="374"/>
        <end position="390"/>
    </location>
</feature>
<dbReference type="InterPro" id="IPR015300">
    <property type="entry name" value="DNA-bd_pseudobarrel_sf"/>
</dbReference>
<dbReference type="EMBL" id="JAVXUP010000057">
    <property type="protein sequence ID" value="KAK3040301.1"/>
    <property type="molecule type" value="Genomic_DNA"/>
</dbReference>
<evidence type="ECO:0000256" key="4">
    <source>
        <dbReference type="ARBA" id="ARBA00023163"/>
    </source>
</evidence>
<evidence type="ECO:0000256" key="5">
    <source>
        <dbReference type="ARBA" id="ARBA00023242"/>
    </source>
</evidence>
<dbReference type="InterPro" id="IPR003340">
    <property type="entry name" value="B3_DNA-bd"/>
</dbReference>
<proteinExistence type="predicted"/>
<dbReference type="PANTHER" id="PTHR31541">
    <property type="entry name" value="B3 DOMAIN PLANT PROTEIN-RELATED"/>
    <property type="match status" value="1"/>
</dbReference>
<evidence type="ECO:0000256" key="2">
    <source>
        <dbReference type="ARBA" id="ARBA00023015"/>
    </source>
</evidence>
<keyword evidence="2" id="KW-0805">Transcription regulation</keyword>
<reference evidence="7" key="1">
    <citation type="submission" date="2022-12" db="EMBL/GenBank/DDBJ databases">
        <title>Draft genome assemblies for two species of Escallonia (Escalloniales).</title>
        <authorList>
            <person name="Chanderbali A."/>
            <person name="Dervinis C."/>
            <person name="Anghel I."/>
            <person name="Soltis D."/>
            <person name="Soltis P."/>
            <person name="Zapata F."/>
        </authorList>
    </citation>
    <scope>NUCLEOTIDE SEQUENCE</scope>
    <source>
        <strain evidence="7">UCBG64.0493</strain>
        <tissue evidence="7">Leaf</tissue>
    </source>
</reference>
<comment type="caution">
    <text evidence="7">The sequence shown here is derived from an EMBL/GenBank/DDBJ whole genome shotgun (WGS) entry which is preliminary data.</text>
</comment>
<feature type="region of interest" description="Disordered" evidence="6">
    <location>
        <begin position="39"/>
        <end position="127"/>
    </location>
</feature>
<evidence type="ECO:0008006" key="9">
    <source>
        <dbReference type="Google" id="ProtNLM"/>
    </source>
</evidence>
<keyword evidence="4" id="KW-0804">Transcription</keyword>
<keyword evidence="3" id="KW-0238">DNA-binding</keyword>
<dbReference type="SUPFAM" id="SSF101936">
    <property type="entry name" value="DNA-binding pseudobarrel domain"/>
    <property type="match status" value="1"/>
</dbReference>
<evidence type="ECO:0000256" key="6">
    <source>
        <dbReference type="SAM" id="MobiDB-lite"/>
    </source>
</evidence>
<dbReference type="Gene3D" id="2.40.330.10">
    <property type="entry name" value="DNA-binding pseudobarrel domain"/>
    <property type="match status" value="1"/>
</dbReference>
<dbReference type="AlphaFoldDB" id="A0AA88X6A1"/>
<organism evidence="7 8">
    <name type="scientific">Escallonia herrerae</name>
    <dbReference type="NCBI Taxonomy" id="1293975"/>
    <lineage>
        <taxon>Eukaryota</taxon>
        <taxon>Viridiplantae</taxon>
        <taxon>Streptophyta</taxon>
        <taxon>Embryophyta</taxon>
        <taxon>Tracheophyta</taxon>
        <taxon>Spermatophyta</taxon>
        <taxon>Magnoliopsida</taxon>
        <taxon>eudicotyledons</taxon>
        <taxon>Gunneridae</taxon>
        <taxon>Pentapetalae</taxon>
        <taxon>asterids</taxon>
        <taxon>campanulids</taxon>
        <taxon>Escalloniales</taxon>
        <taxon>Escalloniaceae</taxon>
        <taxon>Escallonia</taxon>
    </lineage>
</organism>
<dbReference type="GO" id="GO:0003677">
    <property type="term" value="F:DNA binding"/>
    <property type="evidence" value="ECO:0007669"/>
    <property type="project" value="UniProtKB-KW"/>
</dbReference>
<dbReference type="Proteomes" id="UP001188597">
    <property type="component" value="Unassembled WGS sequence"/>
</dbReference>
<feature type="compositionally biased region" description="Basic and acidic residues" evidence="6">
    <location>
        <begin position="91"/>
        <end position="109"/>
    </location>
</feature>
<gene>
    <name evidence="7" type="ORF">RJ639_028216</name>
</gene>
<dbReference type="CDD" id="cd10017">
    <property type="entry name" value="B3_DNA"/>
    <property type="match status" value="1"/>
</dbReference>
<dbReference type="InterPro" id="IPR005508">
    <property type="entry name" value="At2g31720-like"/>
</dbReference>
<feature type="compositionally biased region" description="Basic and acidic residues" evidence="6">
    <location>
        <begin position="117"/>
        <end position="127"/>
    </location>
</feature>
<accession>A0AA88X6A1</accession>
<sequence length="397" mass="44295">MNRRLLTTEDAEGIEAGDGWTLADYLTAVCSVSYNVSYQQQEEGGSMAAESEKKDDQVSSDKKLDGVPKGSVKRENQDRRPYRSDSASVDIFKEQVRSMKNRWQGDRPHRSTALDISKGERKMGDKPLKMPTIKKREEYGLSKEEKMKREKLLKRHVTVENTKTTKRVGFEYNDTSSEEEGEIRAISEAKAKKRKKNNSDSNCKPVGRSRNMNHGPERPPHLPTDVENEILRLGGSDVKLVIQKGLYATDVNDNHNRLSIPALTASKGFLTEDEEKRHENHNGYVESVDVKLIEPKGGDPAILSFRRWNMKKKSGKSSACYVLTSNWNAVKKRNGLEENMVIQLWSFRVQGELWFALVLADVGEGSGSSGGNESGASSSHAGASTSSASPSDRDKLD</sequence>
<feature type="region of interest" description="Disordered" evidence="6">
    <location>
        <begin position="364"/>
        <end position="397"/>
    </location>
</feature>
<dbReference type="Pfam" id="PF03754">
    <property type="entry name" value="At2g31720-like"/>
    <property type="match status" value="1"/>
</dbReference>
<evidence type="ECO:0000313" key="7">
    <source>
        <dbReference type="EMBL" id="KAK3040301.1"/>
    </source>
</evidence>
<evidence type="ECO:0000313" key="8">
    <source>
        <dbReference type="Proteomes" id="UP001188597"/>
    </source>
</evidence>